<protein>
    <submittedName>
        <fullName evidence="2">Uncharacterized protein</fullName>
    </submittedName>
</protein>
<feature type="region of interest" description="Disordered" evidence="1">
    <location>
        <begin position="193"/>
        <end position="220"/>
    </location>
</feature>
<accession>A0A8S9FET4</accession>
<dbReference type="PANTHER" id="PTHR31099">
    <property type="entry name" value="OS06G0165300 PROTEIN"/>
    <property type="match status" value="1"/>
</dbReference>
<evidence type="ECO:0000313" key="2">
    <source>
        <dbReference type="EMBL" id="KAF2531339.1"/>
    </source>
</evidence>
<evidence type="ECO:0000256" key="1">
    <source>
        <dbReference type="SAM" id="MobiDB-lite"/>
    </source>
</evidence>
<sequence length="839" mass="94640">MNRRPVEEGAPSRSTSEFLEVMRSFYHISDAVEFRVPRQGERASSPPEGYFTCYEAFVHLIGVLILSYEHGLSLTIDHFEALLRLQIIKDTDKYRLVPRNFMLVVKGFTSNFNSWKNFFFFVRVDAASVEKSCIPLFRRLPNDCPFINPLALFPEDIIAVRDLLRNGPFFWTSFTLKRVRKALTFVHPSSALGGETRSDSEPDDQGLDASPVVATGQNSSKGKDIDLGDLEFRWTIACFRDGTRTLLSAMEASRRPKVFAEGSRIINRGLNLLGSAIEASHREAMIYRFKAEKAEKDLARMRDEMLARDAQLARDHARTVRRGERKGKGEIVVVMKTRASQFQVEYGNLKDAFNSLGDFRECRGSVGSLWKTRADDYVFEREMELMKGGMKDHAHAETLISPIDGRIQGFWDPIPVSPDTHLIGVLILSYEHGLSLTVDHFEALLRLQIIKDTYKYRLVPRNFMSVVKGFTSNFNSWKKFFFFVRVDAASVEKSCIPLFRRLPNDRPSINPLAPFPEDIIAVRDLLWNGPFFWTSFMPKRVRKALRFVHPSPALGGETGSDSEPDDQGPDTAPTHATGLNSLKGKDIDLGDLEFSVDECMLPGWDPDLAFGDGSGTSEVPIPDFDHFFVGLPSGFDAPPSTNESGRPKVIAEGSRIINEGMNLLGSAIEASHREAMIYRFKAEKAEKDLARMRDEMLARDAQLARDHARAVRRAERKGKREIFEVMKTHASQFQVEYGNLKDAFNSLGDFRECRGSVGSLWKTRAVDYVFEREMELMKGGMKDHAHAETLISPIDGRIQGFWDPIPVSPDTVETTTEFAGDDEEVNYPADAFGASLSKI</sequence>
<organism evidence="2">
    <name type="scientific">Brassica cretica</name>
    <name type="common">Mustard</name>
    <dbReference type="NCBI Taxonomy" id="69181"/>
    <lineage>
        <taxon>Eukaryota</taxon>
        <taxon>Viridiplantae</taxon>
        <taxon>Streptophyta</taxon>
        <taxon>Embryophyta</taxon>
        <taxon>Tracheophyta</taxon>
        <taxon>Spermatophyta</taxon>
        <taxon>Magnoliopsida</taxon>
        <taxon>eudicotyledons</taxon>
        <taxon>Gunneridae</taxon>
        <taxon>Pentapetalae</taxon>
        <taxon>rosids</taxon>
        <taxon>malvids</taxon>
        <taxon>Brassicales</taxon>
        <taxon>Brassicaceae</taxon>
        <taxon>Brassiceae</taxon>
        <taxon>Brassica</taxon>
    </lineage>
</organism>
<name>A0A8S9FET4_BRACR</name>
<dbReference type="EMBL" id="QGKY02002305">
    <property type="protein sequence ID" value="KAF2531339.1"/>
    <property type="molecule type" value="Genomic_DNA"/>
</dbReference>
<gene>
    <name evidence="2" type="ORF">F2Q70_00030453</name>
</gene>
<comment type="caution">
    <text evidence="2">The sequence shown here is derived from an EMBL/GenBank/DDBJ whole genome shotgun (WGS) entry which is preliminary data.</text>
</comment>
<dbReference type="PANTHER" id="PTHR31099:SF44">
    <property type="entry name" value="DUF4283 DOMAIN-CONTAINING PROTEIN"/>
    <property type="match status" value="1"/>
</dbReference>
<dbReference type="AlphaFoldDB" id="A0A8S9FET4"/>
<proteinExistence type="predicted"/>
<reference evidence="2" key="1">
    <citation type="submission" date="2019-12" db="EMBL/GenBank/DDBJ databases">
        <title>Genome sequencing and annotation of Brassica cretica.</title>
        <authorList>
            <person name="Studholme D.J."/>
            <person name="Sarris P.F."/>
        </authorList>
    </citation>
    <scope>NUCLEOTIDE SEQUENCE</scope>
    <source>
        <strain evidence="2">PFS-102/07</strain>
        <tissue evidence="2">Leaf</tissue>
    </source>
</reference>
<feature type="region of interest" description="Disordered" evidence="1">
    <location>
        <begin position="552"/>
        <end position="582"/>
    </location>
</feature>